<dbReference type="InterPro" id="IPR003245">
    <property type="entry name" value="Phytocyanin_dom"/>
</dbReference>
<dbReference type="GO" id="GO:0009055">
    <property type="term" value="F:electron transfer activity"/>
    <property type="evidence" value="ECO:0007669"/>
    <property type="project" value="InterPro"/>
</dbReference>
<dbReference type="Gene3D" id="2.60.40.420">
    <property type="entry name" value="Cupredoxins - blue copper proteins"/>
    <property type="match status" value="1"/>
</dbReference>
<feature type="region of interest" description="Disordered" evidence="1">
    <location>
        <begin position="84"/>
        <end position="126"/>
    </location>
</feature>
<dbReference type="SUPFAM" id="SSF49503">
    <property type="entry name" value="Cupredoxins"/>
    <property type="match status" value="1"/>
</dbReference>
<sequence>MKLKTEGSFDRTWTEYFQLRGRTTRCCPGDQGAYETCNTSSTIRVWSTSPGKILINSTGDYFFTSTYPRHCILGQQLAIRVVSSSGTTDHGTAPSSSIAGPPSSSSTGSPVTEGPATSPPPASSSSSRVIAGFFIALVSIAMAVF</sequence>
<reference evidence="3 4" key="1">
    <citation type="journal article" date="2020" name="Mol. Plant">
        <title>The Chromosome-Based Rubber Tree Genome Provides New Insights into Spurge Genome Evolution and Rubber Biosynthesis.</title>
        <authorList>
            <person name="Liu J."/>
            <person name="Shi C."/>
            <person name="Shi C.C."/>
            <person name="Li W."/>
            <person name="Zhang Q.J."/>
            <person name="Zhang Y."/>
            <person name="Li K."/>
            <person name="Lu H.F."/>
            <person name="Shi C."/>
            <person name="Zhu S.T."/>
            <person name="Xiao Z.Y."/>
            <person name="Nan H."/>
            <person name="Yue Y."/>
            <person name="Zhu X.G."/>
            <person name="Wu Y."/>
            <person name="Hong X.N."/>
            <person name="Fan G.Y."/>
            <person name="Tong Y."/>
            <person name="Zhang D."/>
            <person name="Mao C.L."/>
            <person name="Liu Y.L."/>
            <person name="Hao S.J."/>
            <person name="Liu W.Q."/>
            <person name="Lv M.Q."/>
            <person name="Zhang H.B."/>
            <person name="Liu Y."/>
            <person name="Hu-Tang G.R."/>
            <person name="Wang J.P."/>
            <person name="Wang J.H."/>
            <person name="Sun Y.H."/>
            <person name="Ni S.B."/>
            <person name="Chen W.B."/>
            <person name="Zhang X.C."/>
            <person name="Jiao Y.N."/>
            <person name="Eichler E.E."/>
            <person name="Li G.H."/>
            <person name="Liu X."/>
            <person name="Gao L.Z."/>
        </authorList>
    </citation>
    <scope>NUCLEOTIDE SEQUENCE [LARGE SCALE GENOMIC DNA]</scope>
    <source>
        <strain evidence="4">cv. GT1</strain>
        <tissue evidence="3">Leaf</tissue>
    </source>
</reference>
<evidence type="ECO:0000259" key="2">
    <source>
        <dbReference type="PROSITE" id="PS51485"/>
    </source>
</evidence>
<evidence type="ECO:0000313" key="3">
    <source>
        <dbReference type="EMBL" id="KAF2310592.1"/>
    </source>
</evidence>
<feature type="domain" description="Phytocyanin" evidence="2">
    <location>
        <begin position="1"/>
        <end position="83"/>
    </location>
</feature>
<proteinExistence type="predicted"/>
<evidence type="ECO:0000256" key="1">
    <source>
        <dbReference type="SAM" id="MobiDB-lite"/>
    </source>
</evidence>
<gene>
    <name evidence="3" type="ORF">GH714_015126</name>
</gene>
<dbReference type="Proteomes" id="UP000467840">
    <property type="component" value="Chromosome 14"/>
</dbReference>
<dbReference type="InterPro" id="IPR008972">
    <property type="entry name" value="Cupredoxin"/>
</dbReference>
<evidence type="ECO:0000313" key="4">
    <source>
        <dbReference type="Proteomes" id="UP000467840"/>
    </source>
</evidence>
<organism evidence="3 4">
    <name type="scientific">Hevea brasiliensis</name>
    <name type="common">Para rubber tree</name>
    <name type="synonym">Siphonia brasiliensis</name>
    <dbReference type="NCBI Taxonomy" id="3981"/>
    <lineage>
        <taxon>Eukaryota</taxon>
        <taxon>Viridiplantae</taxon>
        <taxon>Streptophyta</taxon>
        <taxon>Embryophyta</taxon>
        <taxon>Tracheophyta</taxon>
        <taxon>Spermatophyta</taxon>
        <taxon>Magnoliopsida</taxon>
        <taxon>eudicotyledons</taxon>
        <taxon>Gunneridae</taxon>
        <taxon>Pentapetalae</taxon>
        <taxon>rosids</taxon>
        <taxon>fabids</taxon>
        <taxon>Malpighiales</taxon>
        <taxon>Euphorbiaceae</taxon>
        <taxon>Crotonoideae</taxon>
        <taxon>Micrandreae</taxon>
        <taxon>Hevea</taxon>
    </lineage>
</organism>
<name>A0A6A6MA59_HEVBR</name>
<keyword evidence="4" id="KW-1185">Reference proteome</keyword>
<accession>A0A6A6MA59</accession>
<feature type="compositionally biased region" description="Low complexity" evidence="1">
    <location>
        <begin position="91"/>
        <end position="110"/>
    </location>
</feature>
<dbReference type="AlphaFoldDB" id="A0A6A6MA59"/>
<comment type="caution">
    <text evidence="3">The sequence shown here is derived from an EMBL/GenBank/DDBJ whole genome shotgun (WGS) entry which is preliminary data.</text>
</comment>
<dbReference type="Pfam" id="PF02298">
    <property type="entry name" value="Cu_bind_like"/>
    <property type="match status" value="1"/>
</dbReference>
<dbReference type="PROSITE" id="PS51485">
    <property type="entry name" value="PHYTOCYANIN"/>
    <property type="match status" value="1"/>
</dbReference>
<dbReference type="EMBL" id="JAAGAX010000006">
    <property type="protein sequence ID" value="KAF2310592.1"/>
    <property type="molecule type" value="Genomic_DNA"/>
</dbReference>
<protein>
    <recommendedName>
        <fullName evidence="2">Phytocyanin domain-containing protein</fullName>
    </recommendedName>
</protein>